<evidence type="ECO:0000313" key="3">
    <source>
        <dbReference type="Proteomes" id="UP000192342"/>
    </source>
</evidence>
<comment type="caution">
    <text evidence="2">The sequence shown here is derived from an EMBL/GenBank/DDBJ whole genome shotgun (WGS) entry which is preliminary data.</text>
</comment>
<proteinExistence type="predicted"/>
<dbReference type="Gene3D" id="1.20.1290.10">
    <property type="entry name" value="AhpD-like"/>
    <property type="match status" value="1"/>
</dbReference>
<reference evidence="2 3" key="1">
    <citation type="submission" date="2013-04" db="EMBL/GenBank/DDBJ databases">
        <title>Oceanococcus atlanticus 22II-S10r2 Genome Sequencing.</title>
        <authorList>
            <person name="Lai Q."/>
            <person name="Li G."/>
            <person name="Shao Z."/>
        </authorList>
    </citation>
    <scope>NUCLEOTIDE SEQUENCE [LARGE SCALE GENOMIC DNA]</scope>
    <source>
        <strain evidence="2 3">22II-S10r2</strain>
    </source>
</reference>
<dbReference type="PANTHER" id="PTHR34846:SF5">
    <property type="entry name" value="CARBOXYMUCONOLACTONE DECARBOXYLASE-LIKE DOMAIN-CONTAINING PROTEIN"/>
    <property type="match status" value="1"/>
</dbReference>
<name>A0A1Y1SE23_9GAMM</name>
<evidence type="ECO:0000259" key="1">
    <source>
        <dbReference type="Pfam" id="PF02627"/>
    </source>
</evidence>
<gene>
    <name evidence="2" type="ORF">ATO7_09027</name>
</gene>
<dbReference type="AlphaFoldDB" id="A0A1Y1SE23"/>
<dbReference type="OrthoDB" id="4704294at2"/>
<dbReference type="SUPFAM" id="SSF69118">
    <property type="entry name" value="AhpD-like"/>
    <property type="match status" value="1"/>
</dbReference>
<dbReference type="InterPro" id="IPR003779">
    <property type="entry name" value="CMD-like"/>
</dbReference>
<organism evidence="2 3">
    <name type="scientific">Oceanococcus atlanticus</name>
    <dbReference type="NCBI Taxonomy" id="1317117"/>
    <lineage>
        <taxon>Bacteria</taxon>
        <taxon>Pseudomonadati</taxon>
        <taxon>Pseudomonadota</taxon>
        <taxon>Gammaproteobacteria</taxon>
        <taxon>Chromatiales</taxon>
        <taxon>Oceanococcaceae</taxon>
        <taxon>Oceanococcus</taxon>
    </lineage>
</organism>
<dbReference type="PANTHER" id="PTHR34846">
    <property type="entry name" value="4-CARBOXYMUCONOLACTONE DECARBOXYLASE FAMILY PROTEIN (AFU_ORTHOLOGUE AFUA_6G11590)"/>
    <property type="match status" value="1"/>
</dbReference>
<accession>A0A1Y1SE23</accession>
<keyword evidence="3" id="KW-1185">Reference proteome</keyword>
<dbReference type="GO" id="GO:0051920">
    <property type="term" value="F:peroxiredoxin activity"/>
    <property type="evidence" value="ECO:0007669"/>
    <property type="project" value="InterPro"/>
</dbReference>
<feature type="domain" description="Carboxymuconolactone decarboxylase-like" evidence="1">
    <location>
        <begin position="56"/>
        <end position="116"/>
    </location>
</feature>
<dbReference type="Pfam" id="PF02627">
    <property type="entry name" value="CMD"/>
    <property type="match status" value="1"/>
</dbReference>
<evidence type="ECO:0000313" key="2">
    <source>
        <dbReference type="EMBL" id="ORE87171.1"/>
    </source>
</evidence>
<dbReference type="RefSeq" id="WP_083561367.1">
    <property type="nucleotide sequence ID" value="NZ_AQQV01000002.1"/>
</dbReference>
<dbReference type="Proteomes" id="UP000192342">
    <property type="component" value="Unassembled WGS sequence"/>
</dbReference>
<dbReference type="STRING" id="1317117.ATO7_09027"/>
<sequence length="205" mass="23172">MTALTPAQGWIETATPRLSAPPAKQRGLLFRGVSRLSRTLGRNDVPDVISVLHINPRLFWAWLFFASRMMPYGRLPPRQREMLILRTAWNCRSRYEWGQHVEIGLRAGLSDDDILCASGRIKTRNPVYALLIQACDELCQQHVISDATWNALCAHYSKPRLIEITMLVGHYVMIAAFLNSAGLRLEAPLEEVLNALHQRLDGSPC</sequence>
<protein>
    <recommendedName>
        <fullName evidence="1">Carboxymuconolactone decarboxylase-like domain-containing protein</fullName>
    </recommendedName>
</protein>
<dbReference type="EMBL" id="AQQV01000002">
    <property type="protein sequence ID" value="ORE87171.1"/>
    <property type="molecule type" value="Genomic_DNA"/>
</dbReference>
<dbReference type="InterPro" id="IPR029032">
    <property type="entry name" value="AhpD-like"/>
</dbReference>